<dbReference type="InterPro" id="IPR009057">
    <property type="entry name" value="Homeodomain-like_sf"/>
</dbReference>
<gene>
    <name evidence="3" type="ORF">C6P99_11870</name>
</gene>
<dbReference type="GO" id="GO:0004803">
    <property type="term" value="F:transposase activity"/>
    <property type="evidence" value="ECO:0007669"/>
    <property type="project" value="InterPro"/>
</dbReference>
<dbReference type="PANTHER" id="PTHR47515">
    <property type="entry name" value="LOW CALCIUM RESPONSE LOCUS PROTEIN T"/>
    <property type="match status" value="1"/>
</dbReference>
<dbReference type="SUPFAM" id="SSF53098">
    <property type="entry name" value="Ribonuclease H-like"/>
    <property type="match status" value="1"/>
</dbReference>
<dbReference type="PANTHER" id="PTHR47515:SF1">
    <property type="entry name" value="BLR2054 PROTEIN"/>
    <property type="match status" value="1"/>
</dbReference>
<evidence type="ECO:0000256" key="1">
    <source>
        <dbReference type="SAM" id="Coils"/>
    </source>
</evidence>
<dbReference type="InterPro" id="IPR002514">
    <property type="entry name" value="Transposase_8"/>
</dbReference>
<dbReference type="Pfam" id="PF01527">
    <property type="entry name" value="HTH_Tnp_1"/>
    <property type="match status" value="1"/>
</dbReference>
<dbReference type="PROSITE" id="PS50994">
    <property type="entry name" value="INTEGRASE"/>
    <property type="match status" value="1"/>
</dbReference>
<proteinExistence type="predicted"/>
<dbReference type="InterPro" id="IPR025948">
    <property type="entry name" value="HTH-like_dom"/>
</dbReference>
<feature type="coiled-coil region" evidence="1">
    <location>
        <begin position="48"/>
        <end position="75"/>
    </location>
</feature>
<evidence type="ECO:0000259" key="2">
    <source>
        <dbReference type="PROSITE" id="PS50994"/>
    </source>
</evidence>
<dbReference type="GO" id="GO:0006313">
    <property type="term" value="P:DNA transposition"/>
    <property type="evidence" value="ECO:0007669"/>
    <property type="project" value="InterPro"/>
</dbReference>
<dbReference type="EMBL" id="PVFR01000032">
    <property type="protein sequence ID" value="PRE50269.1"/>
    <property type="molecule type" value="Genomic_DNA"/>
</dbReference>
<dbReference type="InterPro" id="IPR048020">
    <property type="entry name" value="Transpos_IS3"/>
</dbReference>
<dbReference type="InterPro" id="IPR001584">
    <property type="entry name" value="Integrase_cat-core"/>
</dbReference>
<dbReference type="NCBIfam" id="NF033516">
    <property type="entry name" value="transpos_IS3"/>
    <property type="match status" value="1"/>
</dbReference>
<dbReference type="InterPro" id="IPR036397">
    <property type="entry name" value="RNaseH_sf"/>
</dbReference>
<evidence type="ECO:0000313" key="4">
    <source>
        <dbReference type="Proteomes" id="UP000237811"/>
    </source>
</evidence>
<feature type="domain" description="Integrase catalytic" evidence="2">
    <location>
        <begin position="194"/>
        <end position="359"/>
    </location>
</feature>
<dbReference type="AlphaFoldDB" id="A0AB37AXP2"/>
<comment type="caution">
    <text evidence="3">The sequence shown here is derived from an EMBL/GenBank/DDBJ whole genome shotgun (WGS) entry which is preliminary data.</text>
</comment>
<sequence>MKKSRFTEEQMVTILREADKAPVSEVAKKHGVSEQTIYNWRQHFGGLEAADVKRLKQLEQENARLKKMLAERDLELDVMKEINGKKVVSAPARRQQVAYAKARGLSERRACALMSVARSALHYESTLAVRDAPVLAAMSILSAQYPRYGYRRIQIFLERQGHPMSTDRAWRLWRLAGLQVPRKRSRRRASVHRPRPQPATAARHVWAYDFVFDACANGQQLKCLTVIDEYTRECLAIDVAGSIRSARVIEVLSQLVSLHGAPRYLRSDNGPEFVSRAILKWAAQNGMDMALSDPGKPWQNGADESFNGKFRDECLSLEWFRTRTEARIVIEQWRRHYNAIRPHSSLAYLTPDEFKQRYCSTEATEAVLQD</sequence>
<dbReference type="Proteomes" id="UP000237811">
    <property type="component" value="Unassembled WGS sequence"/>
</dbReference>
<dbReference type="Pfam" id="PF13683">
    <property type="entry name" value="rve_3"/>
    <property type="match status" value="1"/>
</dbReference>
<dbReference type="GO" id="GO:0003677">
    <property type="term" value="F:DNA binding"/>
    <property type="evidence" value="ECO:0007669"/>
    <property type="project" value="InterPro"/>
</dbReference>
<protein>
    <submittedName>
        <fullName evidence="3">IS3 family transposase</fullName>
    </submittedName>
</protein>
<keyword evidence="1" id="KW-0175">Coiled coil</keyword>
<accession>A0AB37AXP2</accession>
<evidence type="ECO:0000313" key="3">
    <source>
        <dbReference type="EMBL" id="PRE50269.1"/>
    </source>
</evidence>
<dbReference type="Gene3D" id="3.30.420.10">
    <property type="entry name" value="Ribonuclease H-like superfamily/Ribonuclease H"/>
    <property type="match status" value="1"/>
</dbReference>
<dbReference type="GO" id="GO:0015074">
    <property type="term" value="P:DNA integration"/>
    <property type="evidence" value="ECO:0007669"/>
    <property type="project" value="InterPro"/>
</dbReference>
<organism evidence="3 4">
    <name type="scientific">Burkholderia multivorans</name>
    <dbReference type="NCBI Taxonomy" id="87883"/>
    <lineage>
        <taxon>Bacteria</taxon>
        <taxon>Pseudomonadati</taxon>
        <taxon>Pseudomonadota</taxon>
        <taxon>Betaproteobacteria</taxon>
        <taxon>Burkholderiales</taxon>
        <taxon>Burkholderiaceae</taxon>
        <taxon>Burkholderia</taxon>
        <taxon>Burkholderia cepacia complex</taxon>
    </lineage>
</organism>
<reference evidence="3 4" key="1">
    <citation type="submission" date="2018-03" db="EMBL/GenBank/DDBJ databases">
        <authorList>
            <person name="Nguyen K."/>
            <person name="Fouts D."/>
            <person name="Sutton G."/>
        </authorList>
    </citation>
    <scope>NUCLEOTIDE SEQUENCE [LARGE SCALE GENOMIC DNA]</scope>
    <source>
        <strain evidence="3 4">AU14328</strain>
    </source>
</reference>
<dbReference type="InterPro" id="IPR012337">
    <property type="entry name" value="RNaseH-like_sf"/>
</dbReference>
<dbReference type="Pfam" id="PF13276">
    <property type="entry name" value="HTH_21"/>
    <property type="match status" value="1"/>
</dbReference>
<name>A0AB37AXP2_9BURK</name>
<dbReference type="SUPFAM" id="SSF46689">
    <property type="entry name" value="Homeodomain-like"/>
    <property type="match status" value="1"/>
</dbReference>